<organism evidence="10 11">
    <name type="scientific">Sporomusa ovata</name>
    <dbReference type="NCBI Taxonomy" id="2378"/>
    <lineage>
        <taxon>Bacteria</taxon>
        <taxon>Bacillati</taxon>
        <taxon>Bacillota</taxon>
        <taxon>Negativicutes</taxon>
        <taxon>Selenomonadales</taxon>
        <taxon>Sporomusaceae</taxon>
        <taxon>Sporomusa</taxon>
    </lineage>
</organism>
<dbReference type="EMBL" id="CTRP01000014">
    <property type="protein sequence ID" value="CQR74319.1"/>
    <property type="molecule type" value="Genomic_DNA"/>
</dbReference>
<dbReference type="GO" id="GO:0005737">
    <property type="term" value="C:cytoplasm"/>
    <property type="evidence" value="ECO:0007669"/>
    <property type="project" value="UniProtKB-SubCell"/>
</dbReference>
<keyword evidence="7 8" id="KW-0173">Coenzyme A biosynthesis</keyword>
<dbReference type="Proteomes" id="UP000049855">
    <property type="component" value="Unassembled WGS sequence"/>
</dbReference>
<evidence type="ECO:0000256" key="4">
    <source>
        <dbReference type="ARBA" id="ARBA00022741"/>
    </source>
</evidence>
<dbReference type="GO" id="GO:0005524">
    <property type="term" value="F:ATP binding"/>
    <property type="evidence" value="ECO:0007669"/>
    <property type="project" value="UniProtKB-UniRule"/>
</dbReference>
<comment type="pathway">
    <text evidence="8">Cofactor biosynthesis; coenzyme A biosynthesis; CoA from (R)-pantothenate: step 5/5.</text>
</comment>
<evidence type="ECO:0000256" key="7">
    <source>
        <dbReference type="ARBA" id="ARBA00022993"/>
    </source>
</evidence>
<keyword evidence="4 8" id="KW-0547">Nucleotide-binding</keyword>
<dbReference type="HAMAP" id="MF_00376">
    <property type="entry name" value="Dephospho_CoA_kinase"/>
    <property type="match status" value="1"/>
</dbReference>
<keyword evidence="2 8" id="KW-0963">Cytoplasm</keyword>
<dbReference type="PROSITE" id="PS51219">
    <property type="entry name" value="DPCK"/>
    <property type="match status" value="1"/>
</dbReference>
<evidence type="ECO:0000256" key="9">
    <source>
        <dbReference type="NCBIfam" id="TIGR00152"/>
    </source>
</evidence>
<reference evidence="11" key="1">
    <citation type="submission" date="2015-03" db="EMBL/GenBank/DDBJ databases">
        <authorList>
            <person name="Nijsse Bart"/>
        </authorList>
    </citation>
    <scope>NUCLEOTIDE SEQUENCE [LARGE SCALE GENOMIC DNA]</scope>
</reference>
<comment type="catalytic activity">
    <reaction evidence="8">
        <text>3'-dephospho-CoA + ATP = ADP + CoA + H(+)</text>
        <dbReference type="Rhea" id="RHEA:18245"/>
        <dbReference type="ChEBI" id="CHEBI:15378"/>
        <dbReference type="ChEBI" id="CHEBI:30616"/>
        <dbReference type="ChEBI" id="CHEBI:57287"/>
        <dbReference type="ChEBI" id="CHEBI:57328"/>
        <dbReference type="ChEBI" id="CHEBI:456216"/>
        <dbReference type="EC" id="2.7.1.24"/>
    </reaction>
</comment>
<evidence type="ECO:0000256" key="5">
    <source>
        <dbReference type="ARBA" id="ARBA00022777"/>
    </source>
</evidence>
<keyword evidence="5 8" id="KW-0418">Kinase</keyword>
<dbReference type="CDD" id="cd02022">
    <property type="entry name" value="DPCK"/>
    <property type="match status" value="1"/>
</dbReference>
<comment type="function">
    <text evidence="8">Catalyzes the phosphorylation of the 3'-hydroxyl group of dephosphocoenzyme A to form coenzyme A.</text>
</comment>
<dbReference type="InterPro" id="IPR027417">
    <property type="entry name" value="P-loop_NTPase"/>
</dbReference>
<dbReference type="NCBIfam" id="TIGR00152">
    <property type="entry name" value="dephospho-CoA kinase"/>
    <property type="match status" value="1"/>
</dbReference>
<feature type="binding site" evidence="8">
    <location>
        <begin position="11"/>
        <end position="16"/>
    </location>
    <ligand>
        <name>ATP</name>
        <dbReference type="ChEBI" id="CHEBI:30616"/>
    </ligand>
</feature>
<evidence type="ECO:0000256" key="2">
    <source>
        <dbReference type="ARBA" id="ARBA00022490"/>
    </source>
</evidence>
<dbReference type="UniPathway" id="UPA00241">
    <property type="reaction ID" value="UER00356"/>
</dbReference>
<comment type="similarity">
    <text evidence="1 8">Belongs to the CoaE family.</text>
</comment>
<keyword evidence="11" id="KW-1185">Reference proteome</keyword>
<keyword evidence="3 8" id="KW-0808">Transferase</keyword>
<comment type="subcellular location">
    <subcellularLocation>
        <location evidence="8">Cytoplasm</location>
    </subcellularLocation>
</comment>
<dbReference type="SUPFAM" id="SSF52540">
    <property type="entry name" value="P-loop containing nucleoside triphosphate hydrolases"/>
    <property type="match status" value="1"/>
</dbReference>
<dbReference type="Pfam" id="PF01121">
    <property type="entry name" value="CoaE"/>
    <property type="match status" value="1"/>
</dbReference>
<dbReference type="PANTHER" id="PTHR10695:SF46">
    <property type="entry name" value="BIFUNCTIONAL COENZYME A SYNTHASE-RELATED"/>
    <property type="match status" value="1"/>
</dbReference>
<evidence type="ECO:0000313" key="11">
    <source>
        <dbReference type="Proteomes" id="UP000049855"/>
    </source>
</evidence>
<evidence type="ECO:0000256" key="6">
    <source>
        <dbReference type="ARBA" id="ARBA00022840"/>
    </source>
</evidence>
<evidence type="ECO:0000256" key="8">
    <source>
        <dbReference type="HAMAP-Rule" id="MF_00376"/>
    </source>
</evidence>
<protein>
    <recommendedName>
        <fullName evidence="8 9">Dephospho-CoA kinase</fullName>
        <ecNumber evidence="8 9">2.7.1.24</ecNumber>
    </recommendedName>
    <alternativeName>
        <fullName evidence="8">Dephosphocoenzyme A kinase</fullName>
    </alternativeName>
</protein>
<dbReference type="InterPro" id="IPR001977">
    <property type="entry name" value="Depp_CoAkinase"/>
</dbReference>
<sequence>MYLIGLTGGIASGKSTVSRMLSELGAYIIDADKLSREVTQPGKPAWQEIIKKFGQDIIQDNGEIDRKHLGQLVFANKQARPELEAITHPHIEAAAKAAMAAATADGFAVIVLDAPLLIEVGWHTRVDAVWVVYVNEQTQLKRLMARDNSGREAAQARMNAQLSLTEKLKYADVVINNGDAIEITRKNVLKAWREIDNSR</sequence>
<dbReference type="FunFam" id="3.40.50.300:FF:000991">
    <property type="entry name" value="Dephospho-CoA kinase"/>
    <property type="match status" value="1"/>
</dbReference>
<dbReference type="RefSeq" id="WP_021170321.1">
    <property type="nucleotide sequence ID" value="NZ_CTRP01000014.1"/>
</dbReference>
<accession>A0A0U1L4T8</accession>
<dbReference type="GO" id="GO:0015937">
    <property type="term" value="P:coenzyme A biosynthetic process"/>
    <property type="evidence" value="ECO:0007669"/>
    <property type="project" value="UniProtKB-UniRule"/>
</dbReference>
<dbReference type="GO" id="GO:0004140">
    <property type="term" value="F:dephospho-CoA kinase activity"/>
    <property type="evidence" value="ECO:0007669"/>
    <property type="project" value="UniProtKB-UniRule"/>
</dbReference>
<dbReference type="AlphaFoldDB" id="A0A0U1L4T8"/>
<dbReference type="Gene3D" id="3.40.50.300">
    <property type="entry name" value="P-loop containing nucleotide triphosphate hydrolases"/>
    <property type="match status" value="1"/>
</dbReference>
<dbReference type="EC" id="2.7.1.24" evidence="8 9"/>
<name>A0A0U1L4T8_9FIRM</name>
<gene>
    <name evidence="8" type="primary">coaE</name>
    <name evidence="10" type="ORF">SpAn4DRAFT_0781</name>
</gene>
<dbReference type="PANTHER" id="PTHR10695">
    <property type="entry name" value="DEPHOSPHO-COA KINASE-RELATED"/>
    <property type="match status" value="1"/>
</dbReference>
<evidence type="ECO:0000256" key="3">
    <source>
        <dbReference type="ARBA" id="ARBA00022679"/>
    </source>
</evidence>
<evidence type="ECO:0000313" key="10">
    <source>
        <dbReference type="EMBL" id="CQR74319.1"/>
    </source>
</evidence>
<evidence type="ECO:0000256" key="1">
    <source>
        <dbReference type="ARBA" id="ARBA00009018"/>
    </source>
</evidence>
<proteinExistence type="inferred from homology"/>
<keyword evidence="6 8" id="KW-0067">ATP-binding</keyword>